<evidence type="ECO:0000259" key="2">
    <source>
        <dbReference type="Pfam" id="PF03724"/>
    </source>
</evidence>
<dbReference type="InterPro" id="IPR025485">
    <property type="entry name" value="DUF4377"/>
</dbReference>
<dbReference type="OrthoDB" id="7871744at2"/>
<dbReference type="Pfam" id="PF14302">
    <property type="entry name" value="DUF4377"/>
    <property type="match status" value="1"/>
</dbReference>
<accession>A0A371JYK1</accession>
<keyword evidence="5" id="KW-1185">Reference proteome</keyword>
<dbReference type="InterPro" id="IPR005184">
    <property type="entry name" value="DUF306_Meta_HslJ"/>
</dbReference>
<dbReference type="EMBL" id="QTSU01000003">
    <property type="protein sequence ID" value="RDZ26692.1"/>
    <property type="molecule type" value="Genomic_DNA"/>
</dbReference>
<feature type="domain" description="DUF306" evidence="2">
    <location>
        <begin position="49"/>
        <end position="162"/>
    </location>
</feature>
<evidence type="ECO:0000259" key="3">
    <source>
        <dbReference type="Pfam" id="PF14302"/>
    </source>
</evidence>
<keyword evidence="1" id="KW-0732">Signal</keyword>
<evidence type="ECO:0000313" key="5">
    <source>
        <dbReference type="Proteomes" id="UP000264492"/>
    </source>
</evidence>
<evidence type="ECO:0000256" key="1">
    <source>
        <dbReference type="SAM" id="SignalP"/>
    </source>
</evidence>
<organism evidence="4 5">
    <name type="scientific">Lysobacter silvisoli</name>
    <dbReference type="NCBI Taxonomy" id="2293254"/>
    <lineage>
        <taxon>Bacteria</taxon>
        <taxon>Pseudomonadati</taxon>
        <taxon>Pseudomonadota</taxon>
        <taxon>Gammaproteobacteria</taxon>
        <taxon>Lysobacterales</taxon>
        <taxon>Lysobacteraceae</taxon>
        <taxon>Lysobacter</taxon>
    </lineage>
</organism>
<dbReference type="Proteomes" id="UP000264492">
    <property type="component" value="Unassembled WGS sequence"/>
</dbReference>
<feature type="signal peptide" evidence="1">
    <location>
        <begin position="1"/>
        <end position="18"/>
    </location>
</feature>
<protein>
    <submittedName>
        <fullName evidence="4">DUF4377 domain-containing protein</fullName>
    </submittedName>
</protein>
<dbReference type="InterPro" id="IPR038670">
    <property type="entry name" value="HslJ-like_sf"/>
</dbReference>
<name>A0A371JYK1_9GAMM</name>
<gene>
    <name evidence="4" type="ORF">DX914_17100</name>
</gene>
<feature type="domain" description="DUF4377" evidence="3">
    <location>
        <begin position="182"/>
        <end position="267"/>
    </location>
</feature>
<comment type="caution">
    <text evidence="4">The sequence shown here is derived from an EMBL/GenBank/DDBJ whole genome shotgun (WGS) entry which is preliminary data.</text>
</comment>
<sequence>MKTLFAPALLSLALAACASNTSTDPQQGAAAGTTAAGTAADASADIKLDAYHWRLTSAQDASGKAIAVLAPNPQRPLQLDFKGDRVSVSGGCNGANGRYTRDAKGLTFGDMAQTLMACQDRGLMELDTAVGERLRGTLPAKIEGGDAPSLLLTAANGDQLRFEGAPTPATRYGGEGKTVFFEVAAQRAPCSHPLIPNMRCLQVRERSYDANGVAAKTDAAWQPLYQEIEGYEHQAGVRNVLRVKQYDIKNPPADASSVAYVLDMVVESEVVAK</sequence>
<dbReference type="PANTHER" id="PTHR35535">
    <property type="entry name" value="HEAT SHOCK PROTEIN HSLJ"/>
    <property type="match status" value="1"/>
</dbReference>
<dbReference type="PROSITE" id="PS51257">
    <property type="entry name" value="PROKAR_LIPOPROTEIN"/>
    <property type="match status" value="1"/>
</dbReference>
<dbReference type="RefSeq" id="WP_115860967.1">
    <property type="nucleotide sequence ID" value="NZ_QTSU01000003.1"/>
</dbReference>
<dbReference type="Gene3D" id="2.40.128.270">
    <property type="match status" value="1"/>
</dbReference>
<feature type="chain" id="PRO_5016596804" evidence="1">
    <location>
        <begin position="19"/>
        <end position="273"/>
    </location>
</feature>
<dbReference type="Pfam" id="PF03724">
    <property type="entry name" value="META"/>
    <property type="match status" value="1"/>
</dbReference>
<dbReference type="PANTHER" id="PTHR35535:SF1">
    <property type="entry name" value="HEAT SHOCK PROTEIN HSLJ"/>
    <property type="match status" value="1"/>
</dbReference>
<proteinExistence type="predicted"/>
<reference evidence="4 5" key="1">
    <citation type="submission" date="2018-08" db="EMBL/GenBank/DDBJ databases">
        <title>Lysobacter sp. zong2l5, whole genome shotgun sequence.</title>
        <authorList>
            <person name="Zhang X."/>
            <person name="Feng G."/>
            <person name="Zhu H."/>
        </authorList>
    </citation>
    <scope>NUCLEOTIDE SEQUENCE [LARGE SCALE GENOMIC DNA]</scope>
    <source>
        <strain evidence="5">zong2l5</strain>
    </source>
</reference>
<dbReference type="InterPro" id="IPR053147">
    <property type="entry name" value="Hsp_HslJ-like"/>
</dbReference>
<dbReference type="AlphaFoldDB" id="A0A371JYK1"/>
<evidence type="ECO:0000313" key="4">
    <source>
        <dbReference type="EMBL" id="RDZ26692.1"/>
    </source>
</evidence>